<proteinExistence type="predicted"/>
<organism evidence="2 3">
    <name type="scientific">Candidatus Woesebacteria bacterium GW2011_GWE1_45_18</name>
    <dbReference type="NCBI Taxonomy" id="1618598"/>
    <lineage>
        <taxon>Bacteria</taxon>
        <taxon>Candidatus Woeseibacteriota</taxon>
    </lineage>
</organism>
<sequence>KMKKFLVGILSVLLLMGLTVSLVSAANTVSFGTTGVGATAIQSGSTVELFTPDGAAGSAYIRLEIPGGIELDDIGSLSYTAQVLNPDTSGFAPEVVLNIDADGDGVLEGTGVDWMQSGHNPSALNGDNFLSGDNWPVSALVADGGMVNRNALGDYMYWSANDARDGLSFTLYSPFGSIGFPQHDIDETDRVYSIDFIAGTSGSFNNLRVLFESVELNETTYPVSVPQPTPTPTTDVCANIDGDQSGVPDGLHLDASGQNCVAFQFGGAPPPPAGAVLAGQVLGATTLGATGGVEENIFLALFALGSILVGTGVRKLGVPKE</sequence>
<keyword evidence="1" id="KW-0732">Signal</keyword>
<evidence type="ECO:0000313" key="2">
    <source>
        <dbReference type="EMBL" id="KKU03591.1"/>
    </source>
</evidence>
<gene>
    <name evidence="2" type="ORF">UX03_C0016G0007</name>
</gene>
<feature type="chain" id="PRO_5002538474" evidence="1">
    <location>
        <begin position="26"/>
        <end position="321"/>
    </location>
</feature>
<feature type="non-terminal residue" evidence="2">
    <location>
        <position position="1"/>
    </location>
</feature>
<comment type="caution">
    <text evidence="2">The sequence shown here is derived from an EMBL/GenBank/DDBJ whole genome shotgun (WGS) entry which is preliminary data.</text>
</comment>
<evidence type="ECO:0000313" key="3">
    <source>
        <dbReference type="Proteomes" id="UP000034086"/>
    </source>
</evidence>
<accession>A0A0G1M5T3</accession>
<reference evidence="2 3" key="1">
    <citation type="journal article" date="2015" name="Nature">
        <title>rRNA introns, odd ribosomes, and small enigmatic genomes across a large radiation of phyla.</title>
        <authorList>
            <person name="Brown C.T."/>
            <person name="Hug L.A."/>
            <person name="Thomas B.C."/>
            <person name="Sharon I."/>
            <person name="Castelle C.J."/>
            <person name="Singh A."/>
            <person name="Wilkins M.J."/>
            <person name="Williams K.H."/>
            <person name="Banfield J.F."/>
        </authorList>
    </citation>
    <scope>NUCLEOTIDE SEQUENCE [LARGE SCALE GENOMIC DNA]</scope>
</reference>
<feature type="signal peptide" evidence="1">
    <location>
        <begin position="1"/>
        <end position="25"/>
    </location>
</feature>
<dbReference type="Proteomes" id="UP000034086">
    <property type="component" value="Unassembled WGS sequence"/>
</dbReference>
<name>A0A0G1M5T3_9BACT</name>
<protein>
    <submittedName>
        <fullName evidence="2">Uncharacterized protein</fullName>
    </submittedName>
</protein>
<dbReference type="AlphaFoldDB" id="A0A0G1M5T3"/>
<dbReference type="EMBL" id="LCKQ01000016">
    <property type="protein sequence ID" value="KKU03591.1"/>
    <property type="molecule type" value="Genomic_DNA"/>
</dbReference>
<evidence type="ECO:0000256" key="1">
    <source>
        <dbReference type="SAM" id="SignalP"/>
    </source>
</evidence>